<dbReference type="GO" id="GO:0071555">
    <property type="term" value="P:cell wall organization"/>
    <property type="evidence" value="ECO:0007669"/>
    <property type="project" value="UniProtKB-UniRule"/>
</dbReference>
<feature type="signal peptide" evidence="8">
    <location>
        <begin position="1"/>
        <end position="24"/>
    </location>
</feature>
<dbReference type="InterPro" id="IPR038063">
    <property type="entry name" value="Transpep_catalytic_dom"/>
</dbReference>
<proteinExistence type="inferred from homology"/>
<reference evidence="10 11" key="1">
    <citation type="submission" date="2019-07" db="EMBL/GenBank/DDBJ databases">
        <title>Sulfurimonas paralvinellae sp. nov., a novel mesophilic, hydrogen- and sulfur-oxidizing chemolithoautotroph within the Epsilonproteo- bacteria isolated from a deep-sea hydrothermal vent polychaete nest, reclassification of Thiomicrospira denitrificans as Sulfurimonas denitrificans comb. nov. and emended description of the genus Sulfurimonas.</title>
        <authorList>
            <person name="Wang S."/>
            <person name="Jiang L."/>
            <person name="Shao Z."/>
        </authorList>
    </citation>
    <scope>NUCLEOTIDE SEQUENCE [LARGE SCALE GENOMIC DNA]</scope>
    <source>
        <strain evidence="10 11">GO25</strain>
    </source>
</reference>
<keyword evidence="11" id="KW-1185">Reference proteome</keyword>
<protein>
    <submittedName>
        <fullName evidence="10">L,D-transpeptidase family protein</fullName>
    </submittedName>
</protein>
<feature type="active site" description="Nucleophile" evidence="7">
    <location>
        <position position="181"/>
    </location>
</feature>
<dbReference type="GO" id="GO:0008360">
    <property type="term" value="P:regulation of cell shape"/>
    <property type="evidence" value="ECO:0007669"/>
    <property type="project" value="UniProtKB-UniRule"/>
</dbReference>
<dbReference type="GO" id="GO:0009252">
    <property type="term" value="P:peptidoglycan biosynthetic process"/>
    <property type="evidence" value="ECO:0007669"/>
    <property type="project" value="UniProtKB-UniPathway"/>
</dbReference>
<accession>A0A7M1BB93</accession>
<evidence type="ECO:0000256" key="8">
    <source>
        <dbReference type="SAM" id="SignalP"/>
    </source>
</evidence>
<dbReference type="EMBL" id="CP041406">
    <property type="protein sequence ID" value="QOP46706.1"/>
    <property type="molecule type" value="Genomic_DNA"/>
</dbReference>
<evidence type="ECO:0000256" key="5">
    <source>
        <dbReference type="ARBA" id="ARBA00022984"/>
    </source>
</evidence>
<evidence type="ECO:0000256" key="1">
    <source>
        <dbReference type="ARBA" id="ARBA00004752"/>
    </source>
</evidence>
<dbReference type="InterPro" id="IPR005490">
    <property type="entry name" value="LD_TPept_cat_dom"/>
</dbReference>
<evidence type="ECO:0000259" key="9">
    <source>
        <dbReference type="PROSITE" id="PS52029"/>
    </source>
</evidence>
<dbReference type="PANTHER" id="PTHR36699:SF1">
    <property type="entry name" value="L,D-TRANSPEPTIDASE YAFK-RELATED"/>
    <property type="match status" value="1"/>
</dbReference>
<dbReference type="GO" id="GO:0016740">
    <property type="term" value="F:transferase activity"/>
    <property type="evidence" value="ECO:0007669"/>
    <property type="project" value="UniProtKB-KW"/>
</dbReference>
<keyword evidence="4 7" id="KW-0133">Cell shape</keyword>
<dbReference type="Gene3D" id="2.40.440.10">
    <property type="entry name" value="L,D-transpeptidase catalytic domain-like"/>
    <property type="match status" value="1"/>
</dbReference>
<evidence type="ECO:0000313" key="11">
    <source>
        <dbReference type="Proteomes" id="UP000593580"/>
    </source>
</evidence>
<dbReference type="CDD" id="cd16913">
    <property type="entry name" value="YkuD_like"/>
    <property type="match status" value="1"/>
</dbReference>
<comment type="similarity">
    <text evidence="2">Belongs to the YkuD family.</text>
</comment>
<dbReference type="AlphaFoldDB" id="A0A7M1BB93"/>
<evidence type="ECO:0000256" key="2">
    <source>
        <dbReference type="ARBA" id="ARBA00005992"/>
    </source>
</evidence>
<keyword evidence="5 7" id="KW-0573">Peptidoglycan synthesis</keyword>
<dbReference type="SUPFAM" id="SSF141523">
    <property type="entry name" value="L,D-transpeptidase catalytic domain-like"/>
    <property type="match status" value="1"/>
</dbReference>
<keyword evidence="3" id="KW-0808">Transferase</keyword>
<dbReference type="InterPro" id="IPR056203">
    <property type="entry name" value="Cds6_C"/>
</dbReference>
<comment type="pathway">
    <text evidence="1 7">Cell wall biogenesis; peptidoglycan biosynthesis.</text>
</comment>
<dbReference type="Pfam" id="PF24125">
    <property type="entry name" value="Cds6_C"/>
    <property type="match status" value="1"/>
</dbReference>
<feature type="active site" description="Proton donor/acceptor" evidence="7">
    <location>
        <position position="166"/>
    </location>
</feature>
<evidence type="ECO:0000313" key="10">
    <source>
        <dbReference type="EMBL" id="QOP46706.1"/>
    </source>
</evidence>
<dbReference type="KEGG" id="spal:FM071_03665"/>
<evidence type="ECO:0000256" key="6">
    <source>
        <dbReference type="ARBA" id="ARBA00023316"/>
    </source>
</evidence>
<dbReference type="PROSITE" id="PS52029">
    <property type="entry name" value="LD_TPASE"/>
    <property type="match status" value="1"/>
</dbReference>
<evidence type="ECO:0000256" key="4">
    <source>
        <dbReference type="ARBA" id="ARBA00022960"/>
    </source>
</evidence>
<dbReference type="GO" id="GO:0004180">
    <property type="term" value="F:carboxypeptidase activity"/>
    <property type="evidence" value="ECO:0007669"/>
    <property type="project" value="UniProtKB-ARBA"/>
</dbReference>
<evidence type="ECO:0000256" key="3">
    <source>
        <dbReference type="ARBA" id="ARBA00022679"/>
    </source>
</evidence>
<gene>
    <name evidence="10" type="ORF">FM071_03665</name>
</gene>
<dbReference type="Proteomes" id="UP000593580">
    <property type="component" value="Chromosome"/>
</dbReference>
<feature type="domain" description="L,D-TPase catalytic" evidence="9">
    <location>
        <begin position="74"/>
        <end position="205"/>
    </location>
</feature>
<feature type="chain" id="PRO_5032546139" evidence="8">
    <location>
        <begin position="25"/>
        <end position="329"/>
    </location>
</feature>
<keyword evidence="8" id="KW-0732">Signal</keyword>
<dbReference type="UniPathway" id="UPA00219"/>
<name>A0A7M1BB93_9BACT</name>
<dbReference type="Pfam" id="PF03734">
    <property type="entry name" value="YkuD"/>
    <property type="match status" value="1"/>
</dbReference>
<evidence type="ECO:0000256" key="7">
    <source>
        <dbReference type="PROSITE-ProRule" id="PRU01373"/>
    </source>
</evidence>
<dbReference type="PANTHER" id="PTHR36699">
    <property type="entry name" value="LD-TRANSPEPTIDASE"/>
    <property type="match status" value="1"/>
</dbReference>
<keyword evidence="6 7" id="KW-0961">Cell wall biogenesis/degradation</keyword>
<sequence>MYSNTLHKFTFVLLLTFLSTSLFAADTDLLTQYRKNGIKNIEKMLDKELTQEIYWENYLKNVDTTFGYFESYDNVLACDKTNSKLCIYKKDDNNSYQLKREYSAFTGKLQGDKEREGDLRTPIGIYDIVKKITKVDSFYGPMAFVTSYPNVFDKYKGKTGQGIWIHGLPMHQERDSFTKGCIAIDNTSIKCLDKNIDINKTVLIIDKELPEKQHSKKEFSTILSNLFAWRYAWIYNDIESYLGFYAPEFKRFDGMDIEKFTKYKKRIFNKQEKKTIIFNDINIIPYPETDNVFKIKFKEKYRSPSFSFTGDKVLIVKLEKKHLYIITEK</sequence>
<dbReference type="SUPFAM" id="SSF54427">
    <property type="entry name" value="NTF2-like"/>
    <property type="match status" value="1"/>
</dbReference>
<dbReference type="InterPro" id="IPR032710">
    <property type="entry name" value="NTF2-like_dom_sf"/>
</dbReference>
<organism evidence="10 11">
    <name type="scientific">Sulfurimonas paralvinellae</name>
    <dbReference type="NCBI Taxonomy" id="317658"/>
    <lineage>
        <taxon>Bacteria</taxon>
        <taxon>Pseudomonadati</taxon>
        <taxon>Campylobacterota</taxon>
        <taxon>Epsilonproteobacteria</taxon>
        <taxon>Campylobacterales</taxon>
        <taxon>Sulfurimonadaceae</taxon>
        <taxon>Sulfurimonas</taxon>
    </lineage>
</organism>